<dbReference type="Gene3D" id="3.40.50.720">
    <property type="entry name" value="NAD(P)-binding Rossmann-like Domain"/>
    <property type="match status" value="1"/>
</dbReference>
<dbReference type="InterPro" id="IPR016040">
    <property type="entry name" value="NAD(P)-bd_dom"/>
</dbReference>
<dbReference type="PANTHER" id="PTHR43000">
    <property type="entry name" value="DTDP-D-GLUCOSE 4,6-DEHYDRATASE-RELATED"/>
    <property type="match status" value="1"/>
</dbReference>
<sequence length="352" mass="39573">MKTYWVTGGAGFIGSHLCESLLRDGHKVICVDSFADNYDYRFKVRNVLESLGMEPAFEHRDREDDLRRLQEAANSEQYRLEPADIRDGEALDRLFAACPPDVVVHLAALPGVRASIERPALFYDVNVVGTLRLLEAMRTHGTVKWVCASSSSVYGDNAKVPFEEGDPTGRPISPYAATKKSCELMGYAYRHLFGIDVVMLRFFTVYGERQRPDLAIRKFASLLSDGKPVPMYGDGSTSRDYTYVADIVDGIRHAADYVERHSGVYEIVNLGGSRTVSLARMIETLEQAWGERAAIDRQPMQPGDVLRTYADPAKARTLLGFEPSTPFEKGIERFVSWYRRQKTWEAGLRKPG</sequence>
<dbReference type="SUPFAM" id="SSF51735">
    <property type="entry name" value="NAD(P)-binding Rossmann-fold domains"/>
    <property type="match status" value="1"/>
</dbReference>
<dbReference type="AlphaFoldDB" id="A0A7X0SSB5"/>
<organism evidence="2 3">
    <name type="scientific">Cohnella zeiphila</name>
    <dbReference type="NCBI Taxonomy" id="2761120"/>
    <lineage>
        <taxon>Bacteria</taxon>
        <taxon>Bacillati</taxon>
        <taxon>Bacillota</taxon>
        <taxon>Bacilli</taxon>
        <taxon>Bacillales</taxon>
        <taxon>Paenibacillaceae</taxon>
        <taxon>Cohnella</taxon>
    </lineage>
</organism>
<dbReference type="PRINTS" id="PR01713">
    <property type="entry name" value="NUCEPIMERASE"/>
</dbReference>
<gene>
    <name evidence="2" type="ORF">H7C18_30160</name>
</gene>
<keyword evidence="3" id="KW-1185">Reference proteome</keyword>
<dbReference type="EMBL" id="JACJVO010000045">
    <property type="protein sequence ID" value="MBB6735184.1"/>
    <property type="molecule type" value="Genomic_DNA"/>
</dbReference>
<reference evidence="2 3" key="1">
    <citation type="submission" date="2020-08" db="EMBL/GenBank/DDBJ databases">
        <title>Cohnella phylogeny.</title>
        <authorList>
            <person name="Dunlap C."/>
        </authorList>
    </citation>
    <scope>NUCLEOTIDE SEQUENCE [LARGE SCALE GENOMIC DNA]</scope>
    <source>
        <strain evidence="2 3">CBP 2801</strain>
    </source>
</reference>
<evidence type="ECO:0000313" key="3">
    <source>
        <dbReference type="Proteomes" id="UP000564644"/>
    </source>
</evidence>
<protein>
    <submittedName>
        <fullName evidence="2">GDP-mannose 4,6-dehydratase</fullName>
    </submittedName>
</protein>
<evidence type="ECO:0000259" key="1">
    <source>
        <dbReference type="Pfam" id="PF16363"/>
    </source>
</evidence>
<name>A0A7X0SSB5_9BACL</name>
<dbReference type="Proteomes" id="UP000564644">
    <property type="component" value="Unassembled WGS sequence"/>
</dbReference>
<comment type="caution">
    <text evidence="2">The sequence shown here is derived from an EMBL/GenBank/DDBJ whole genome shotgun (WGS) entry which is preliminary data.</text>
</comment>
<dbReference type="Pfam" id="PF16363">
    <property type="entry name" value="GDP_Man_Dehyd"/>
    <property type="match status" value="1"/>
</dbReference>
<accession>A0A7X0SSB5</accession>
<dbReference type="RefSeq" id="WP_185132841.1">
    <property type="nucleotide sequence ID" value="NZ_JACJVO010000045.1"/>
</dbReference>
<evidence type="ECO:0000313" key="2">
    <source>
        <dbReference type="EMBL" id="MBB6735184.1"/>
    </source>
</evidence>
<proteinExistence type="predicted"/>
<dbReference type="InterPro" id="IPR036291">
    <property type="entry name" value="NAD(P)-bd_dom_sf"/>
</dbReference>
<feature type="domain" description="NAD(P)-binding" evidence="1">
    <location>
        <begin position="6"/>
        <end position="333"/>
    </location>
</feature>